<dbReference type="STRING" id="135651.G0MTC7"/>
<feature type="coiled-coil region" evidence="1">
    <location>
        <begin position="87"/>
        <end position="183"/>
    </location>
</feature>
<evidence type="ECO:0000313" key="3">
    <source>
        <dbReference type="EMBL" id="EGT43541.1"/>
    </source>
</evidence>
<dbReference type="AlphaFoldDB" id="G0MTC7"/>
<accession>G0MTC7</accession>
<feature type="coiled-coil region" evidence="1">
    <location>
        <begin position="219"/>
        <end position="258"/>
    </location>
</feature>
<dbReference type="EMBL" id="GL379811">
    <property type="protein sequence ID" value="EGT43541.1"/>
    <property type="molecule type" value="Genomic_DNA"/>
</dbReference>
<dbReference type="Proteomes" id="UP000008068">
    <property type="component" value="Unassembled WGS sequence"/>
</dbReference>
<sequence>MDRHREEKEKKRVVKLKKEQEKAELEEKKKQNLEKRRVVQYLHGFGGPQRQQQSGGRDNKTKAKLAAKLAERKKANQVVNPEKEALRAQLIQEAQNAQLEMEARQAERIVLEERLRQFQARLERELVEAAEYAAQKFLEKEERREWEEKERMMRIQEEIRKEEQAQQKKLEEENVLVKEEEQESPPSPITYKQAVYARLEQYEIARFAFLEMLKKKYYEKQMKMELARQLEECEAAERRMEEEEKERLRQEKMEMNKKIVQEYLMETQVKVQVHESEDRTSQVQHDSESVFTSGAKGVLKRDTSTERALKERVLRKLKVKLEKRIMMKRQEKQEEEILKNEYAEDEDLEDYGSWNREDKMEQAQYMRRGYGRGF</sequence>
<evidence type="ECO:0000256" key="1">
    <source>
        <dbReference type="SAM" id="Coils"/>
    </source>
</evidence>
<feature type="region of interest" description="Disordered" evidence="2">
    <location>
        <begin position="1"/>
        <end position="29"/>
    </location>
</feature>
<evidence type="ECO:0000313" key="4">
    <source>
        <dbReference type="Proteomes" id="UP000008068"/>
    </source>
</evidence>
<name>G0MTC7_CAEBE</name>
<evidence type="ECO:0000256" key="2">
    <source>
        <dbReference type="SAM" id="MobiDB-lite"/>
    </source>
</evidence>
<dbReference type="OMA" id="LFCINKE"/>
<dbReference type="eggNOG" id="ENOG502TIY8">
    <property type="taxonomic scope" value="Eukaryota"/>
</dbReference>
<proteinExistence type="predicted"/>
<dbReference type="InParanoid" id="G0MTC7"/>
<dbReference type="HOGENOM" id="CLU_740167_0_0_1"/>
<gene>
    <name evidence="3" type="ORF">CAEBREN_22102</name>
</gene>
<protein>
    <submittedName>
        <fullName evidence="3">Uncharacterized protein</fullName>
    </submittedName>
</protein>
<organism evidence="4">
    <name type="scientific">Caenorhabditis brenneri</name>
    <name type="common">Nematode worm</name>
    <dbReference type="NCBI Taxonomy" id="135651"/>
    <lineage>
        <taxon>Eukaryota</taxon>
        <taxon>Metazoa</taxon>
        <taxon>Ecdysozoa</taxon>
        <taxon>Nematoda</taxon>
        <taxon>Chromadorea</taxon>
        <taxon>Rhabditida</taxon>
        <taxon>Rhabditina</taxon>
        <taxon>Rhabditomorpha</taxon>
        <taxon>Rhabditoidea</taxon>
        <taxon>Rhabditidae</taxon>
        <taxon>Peloderinae</taxon>
        <taxon>Caenorhabditis</taxon>
    </lineage>
</organism>
<keyword evidence="4" id="KW-1185">Reference proteome</keyword>
<feature type="region of interest" description="Disordered" evidence="2">
    <location>
        <begin position="43"/>
        <end position="63"/>
    </location>
</feature>
<keyword evidence="1" id="KW-0175">Coiled coil</keyword>
<reference evidence="4" key="1">
    <citation type="submission" date="2011-07" db="EMBL/GenBank/DDBJ databases">
        <authorList>
            <consortium name="Caenorhabditis brenneri Sequencing and Analysis Consortium"/>
            <person name="Wilson R.K."/>
        </authorList>
    </citation>
    <scope>NUCLEOTIDE SEQUENCE [LARGE SCALE GENOMIC DNA]</scope>
    <source>
        <strain evidence="4">PB2801</strain>
    </source>
</reference>